<evidence type="ECO:0000313" key="10">
    <source>
        <dbReference type="Proteomes" id="UP001548992"/>
    </source>
</evidence>
<dbReference type="EMBL" id="JBEWWF010000009">
    <property type="protein sequence ID" value="MET3078185.1"/>
    <property type="molecule type" value="Genomic_DNA"/>
</dbReference>
<organism evidence="9 10">
    <name type="scientific">Pantoea leporis</name>
    <dbReference type="NCBI Taxonomy" id="2933780"/>
    <lineage>
        <taxon>Bacteria</taxon>
        <taxon>Pseudomonadati</taxon>
        <taxon>Pseudomonadota</taxon>
        <taxon>Gammaproteobacteria</taxon>
        <taxon>Enterobacterales</taxon>
        <taxon>Erwiniaceae</taxon>
        <taxon>Pantoea</taxon>
    </lineage>
</organism>
<feature type="site" description="Important for catalytic activity for the proton relay mechanism but does not participate directly in the coordination of zinc atom" evidence="6">
    <location>
        <position position="149"/>
    </location>
</feature>
<dbReference type="Pfam" id="PF00107">
    <property type="entry name" value="ADH_zinc_N"/>
    <property type="match status" value="1"/>
</dbReference>
<evidence type="ECO:0000256" key="7">
    <source>
        <dbReference type="NCBIfam" id="TIGR00692"/>
    </source>
</evidence>
<keyword evidence="4 6" id="KW-0560">Oxidoreductase</keyword>
<dbReference type="InterPro" id="IPR002328">
    <property type="entry name" value="ADH_Zn_CS"/>
</dbReference>
<comment type="cofactor">
    <cofactor evidence="6">
        <name>Zn(2+)</name>
        <dbReference type="ChEBI" id="CHEBI:29105"/>
    </cofactor>
    <text evidence="6">Binds 2 Zn(2+) ions per subunit.</text>
</comment>
<dbReference type="Proteomes" id="UP001548992">
    <property type="component" value="Unassembled WGS sequence"/>
</dbReference>
<evidence type="ECO:0000259" key="8">
    <source>
        <dbReference type="SMART" id="SM00829"/>
    </source>
</evidence>
<comment type="function">
    <text evidence="6">Catalyzes the NAD(+)-dependent oxidation of L-threonine to 2-amino-3-ketobutyrate.</text>
</comment>
<dbReference type="InterPro" id="IPR050129">
    <property type="entry name" value="Zn_alcohol_dh"/>
</dbReference>
<accession>A0ABV2E4G7</accession>
<evidence type="ECO:0000256" key="5">
    <source>
        <dbReference type="ARBA" id="ARBA00023027"/>
    </source>
</evidence>
<dbReference type="InterPro" id="IPR011032">
    <property type="entry name" value="GroES-like_sf"/>
</dbReference>
<dbReference type="PROSITE" id="PS00059">
    <property type="entry name" value="ADH_ZINC"/>
    <property type="match status" value="1"/>
</dbReference>
<feature type="active site" description="Charge relay system" evidence="6">
    <location>
        <position position="44"/>
    </location>
</feature>
<dbReference type="SUPFAM" id="SSF51735">
    <property type="entry name" value="NAD(P)-binding Rossmann-fold domains"/>
    <property type="match status" value="1"/>
</dbReference>
<keyword evidence="1 6" id="KW-0963">Cytoplasm</keyword>
<evidence type="ECO:0000256" key="4">
    <source>
        <dbReference type="ARBA" id="ARBA00023002"/>
    </source>
</evidence>
<keyword evidence="10" id="KW-1185">Reference proteome</keyword>
<comment type="subcellular location">
    <subcellularLocation>
        <location evidence="6">Cytoplasm</location>
    </subcellularLocation>
</comment>
<feature type="active site" description="Charge relay system" evidence="6">
    <location>
        <position position="41"/>
    </location>
</feature>
<dbReference type="Gene3D" id="3.90.180.10">
    <property type="entry name" value="Medium-chain alcohol dehydrogenases, catalytic domain"/>
    <property type="match status" value="1"/>
</dbReference>
<dbReference type="InterPro" id="IPR020843">
    <property type="entry name" value="ER"/>
</dbReference>
<dbReference type="InterPro" id="IPR004627">
    <property type="entry name" value="L-Threonine_3-DHase"/>
</dbReference>
<feature type="binding site" evidence="6">
    <location>
        <begin position="287"/>
        <end position="288"/>
    </location>
    <ligand>
        <name>NAD(+)</name>
        <dbReference type="ChEBI" id="CHEBI:57540"/>
    </ligand>
</feature>
<evidence type="ECO:0000256" key="3">
    <source>
        <dbReference type="ARBA" id="ARBA00022833"/>
    </source>
</evidence>
<keyword evidence="5 6" id="KW-0520">NAD</keyword>
<feature type="binding site" evidence="6">
    <location>
        <position position="108"/>
    </location>
    <ligand>
        <name>Zn(2+)</name>
        <dbReference type="ChEBI" id="CHEBI:29105"/>
        <label>2</label>
    </ligand>
</feature>
<dbReference type="EC" id="1.1.1.103" evidence="6 7"/>
<comment type="similarity">
    <text evidence="6">Belongs to the zinc-containing alcohol dehydrogenase family.</text>
</comment>
<dbReference type="NCBIfam" id="TIGR00692">
    <property type="entry name" value="tdh"/>
    <property type="match status" value="1"/>
</dbReference>
<gene>
    <name evidence="6 9" type="primary">tdh</name>
    <name evidence="9" type="ORF">ABXV16_20705</name>
</gene>
<dbReference type="InterPro" id="IPR013154">
    <property type="entry name" value="ADH-like_N"/>
</dbReference>
<dbReference type="SUPFAM" id="SSF50129">
    <property type="entry name" value="GroES-like"/>
    <property type="match status" value="1"/>
</dbReference>
<dbReference type="GO" id="GO:0008743">
    <property type="term" value="F:L-threonine 3-dehydrogenase activity"/>
    <property type="evidence" value="ECO:0007669"/>
    <property type="project" value="UniProtKB-EC"/>
</dbReference>
<keyword evidence="3 6" id="KW-0862">Zinc</keyword>
<comment type="pathway">
    <text evidence="6">Amino-acid degradation; L-threonine degradation via oxydo-reductase pathway; glycine from L-threonine: step 1/2.</text>
</comment>
<feature type="binding site" evidence="6">
    <location>
        <position position="94"/>
    </location>
    <ligand>
        <name>Zn(2+)</name>
        <dbReference type="ChEBI" id="CHEBI:29105"/>
        <label>2</label>
    </ligand>
</feature>
<protein>
    <recommendedName>
        <fullName evidence="6 7">L-threonine 3-dehydrogenase</fullName>
        <shortName evidence="6">TDH</shortName>
        <ecNumber evidence="6 7">1.1.1.103</ecNumber>
    </recommendedName>
</protein>
<name>A0ABV2E4G7_9GAMM</name>
<dbReference type="PANTHER" id="PTHR43401:SF2">
    <property type="entry name" value="L-THREONINE 3-DEHYDROGENASE"/>
    <property type="match status" value="1"/>
</dbReference>
<dbReference type="NCBIfam" id="NF003808">
    <property type="entry name" value="PRK05396.1"/>
    <property type="match status" value="1"/>
</dbReference>
<dbReference type="Gene3D" id="3.40.50.720">
    <property type="entry name" value="NAD(P)-binding Rossmann-like Domain"/>
    <property type="match status" value="1"/>
</dbReference>
<feature type="binding site" evidence="6">
    <location>
        <position position="97"/>
    </location>
    <ligand>
        <name>Zn(2+)</name>
        <dbReference type="ChEBI" id="CHEBI:29105"/>
        <label>2</label>
    </ligand>
</feature>
<feature type="binding site" evidence="6">
    <location>
        <position position="176"/>
    </location>
    <ligand>
        <name>NAD(+)</name>
        <dbReference type="ChEBI" id="CHEBI:57540"/>
    </ligand>
</feature>
<evidence type="ECO:0000313" key="9">
    <source>
        <dbReference type="EMBL" id="MET3078185.1"/>
    </source>
</evidence>
<feature type="binding site" evidence="6">
    <location>
        <position position="100"/>
    </location>
    <ligand>
        <name>Zn(2+)</name>
        <dbReference type="ChEBI" id="CHEBI:29105"/>
        <label>2</label>
    </ligand>
</feature>
<dbReference type="Pfam" id="PF08240">
    <property type="entry name" value="ADH_N"/>
    <property type="match status" value="1"/>
</dbReference>
<sequence length="342" mass="37562">MKALAKLKAEEGIWMVKDAPIPEPGHNDLLIKIRKTAICGTDVHIYNWDDWSRKTIPVPMITGHEYVGEVVGMGQEVKGFAVGDRVSGEGHITCGHCRNCRAGRTHLCRNTVGVGVNRQGCFAEYLVIPAFNAFKIPDNISDELAAIFDPFGNAVHTALSFDLVGEDVLISGAGPIGIMAAAVCKHVGARHVVITDINDYRLDLARKMGVTRAVNVAQENLRDVMAELGMTEGFDVGLEMSGAPPAFRTLLEVMNHGGRIALLGIPPGEMSIDWNQVIFKGLFIKGIYGREMFETWYKMAALIQSGLDLTPIITHRYHIDKFQQGFDEMRSGRSGKVVLSWD</sequence>
<evidence type="ECO:0000256" key="2">
    <source>
        <dbReference type="ARBA" id="ARBA00022723"/>
    </source>
</evidence>
<dbReference type="PANTHER" id="PTHR43401">
    <property type="entry name" value="L-THREONINE 3-DEHYDROGENASE"/>
    <property type="match status" value="1"/>
</dbReference>
<feature type="binding site" evidence="6">
    <location>
        <position position="196"/>
    </location>
    <ligand>
        <name>NAD(+)</name>
        <dbReference type="ChEBI" id="CHEBI:57540"/>
    </ligand>
</feature>
<feature type="binding site" evidence="6">
    <location>
        <position position="65"/>
    </location>
    <ligand>
        <name>Zn(2+)</name>
        <dbReference type="ChEBI" id="CHEBI:29105"/>
        <label>1</label>
        <note>catalytic</note>
    </ligand>
</feature>
<dbReference type="InterPro" id="IPR036291">
    <property type="entry name" value="NAD(P)-bd_dom_sf"/>
</dbReference>
<comment type="subunit">
    <text evidence="6">Homotetramer.</text>
</comment>
<evidence type="ECO:0000256" key="1">
    <source>
        <dbReference type="ARBA" id="ARBA00022490"/>
    </source>
</evidence>
<dbReference type="RefSeq" id="WP_354468246.1">
    <property type="nucleotide sequence ID" value="NZ_JBEWWF010000009.1"/>
</dbReference>
<comment type="caution">
    <text evidence="9">The sequence shown here is derived from an EMBL/GenBank/DDBJ whole genome shotgun (WGS) entry which is preliminary data.</text>
</comment>
<dbReference type="HAMAP" id="MF_00627">
    <property type="entry name" value="Thr_dehydrog"/>
    <property type="match status" value="1"/>
</dbReference>
<feature type="binding site" evidence="6">
    <location>
        <position position="201"/>
    </location>
    <ligand>
        <name>NAD(+)</name>
        <dbReference type="ChEBI" id="CHEBI:57540"/>
    </ligand>
</feature>
<dbReference type="InterPro" id="IPR013149">
    <property type="entry name" value="ADH-like_C"/>
</dbReference>
<proteinExistence type="inferred from homology"/>
<feature type="domain" description="Enoyl reductase (ER)" evidence="8">
    <location>
        <begin position="12"/>
        <end position="339"/>
    </location>
</feature>
<evidence type="ECO:0000256" key="6">
    <source>
        <dbReference type="HAMAP-Rule" id="MF_00627"/>
    </source>
</evidence>
<comment type="catalytic activity">
    <reaction evidence="6">
        <text>L-threonine + NAD(+) = (2S)-2-amino-3-oxobutanoate + NADH + H(+)</text>
        <dbReference type="Rhea" id="RHEA:13161"/>
        <dbReference type="ChEBI" id="CHEBI:15378"/>
        <dbReference type="ChEBI" id="CHEBI:57540"/>
        <dbReference type="ChEBI" id="CHEBI:57926"/>
        <dbReference type="ChEBI" id="CHEBI:57945"/>
        <dbReference type="ChEBI" id="CHEBI:78948"/>
        <dbReference type="EC" id="1.1.1.103"/>
    </reaction>
</comment>
<dbReference type="SMART" id="SM00829">
    <property type="entry name" value="PKS_ER"/>
    <property type="match status" value="1"/>
</dbReference>
<feature type="binding site" evidence="6">
    <location>
        <begin position="263"/>
        <end position="265"/>
    </location>
    <ligand>
        <name>NAD(+)</name>
        <dbReference type="ChEBI" id="CHEBI:57540"/>
    </ligand>
</feature>
<feature type="binding site" evidence="6">
    <location>
        <position position="64"/>
    </location>
    <ligand>
        <name>Zn(2+)</name>
        <dbReference type="ChEBI" id="CHEBI:29105"/>
        <label>1</label>
        <note>catalytic</note>
    </ligand>
</feature>
<reference evidence="9 10" key="1">
    <citation type="submission" date="2024-07" db="EMBL/GenBank/DDBJ databases">
        <title>Isolation, whole-genome sequencing, and annotation of five antibiotic-resistant bacteria from environmental samples.</title>
        <authorList>
            <person name="Bedore T."/>
            <person name="Hudson A.O."/>
            <person name="Kumar G."/>
        </authorList>
    </citation>
    <scope>NUCLEOTIDE SEQUENCE [LARGE SCALE GENOMIC DNA]</scope>
    <source>
        <strain evidence="9 10">RIT844</strain>
    </source>
</reference>
<keyword evidence="2 6" id="KW-0479">Metal-binding</keyword>
<feature type="binding site" evidence="6">
    <location>
        <position position="39"/>
    </location>
    <ligand>
        <name>Zn(2+)</name>
        <dbReference type="ChEBI" id="CHEBI:29105"/>
        <label>1</label>
        <note>catalytic</note>
    </ligand>
</feature>